<reference evidence="8" key="2">
    <citation type="submission" date="2020-10" db="UniProtKB">
        <authorList>
            <consortium name="WormBaseParasite"/>
        </authorList>
    </citation>
    <scope>IDENTIFICATION</scope>
</reference>
<sequence length="465" mass="53389">MILRLIFPCLALLFGFCAPGLGYHNPREPLPVSRSIHWRSDDRNRGPFYGQPEQIHLSYGGDPSLQIVTWLTFDDTGESYVDYGLTKLTQRIRANVTKFVDGGAKKSIRYIHRAVMTGIKPGKAYIYRVGSEYGISNMFTFTGLKERPEGGYRYGFFGDMGNINARALGAIQKVSQDGEIDVVLHVGDFAYNMDVNDGSFGDEFMRQIEPSAAYVPYMTVPGNHEYAYNFSHYVNRFTMPNTNDNLFYSFDLGPAHFIGFSTEFYFSSVLESVQTQWNWLIQDLKKANENRKNVPWIITMGHRPMYCSTDDSDDCKFKESIIRKGLHGTHAYGLEKLFHTYGVDIGLWAHEHTYERLFPVYDRVVYNGTGNPYHNPPAMVHMLAGSAGCQEYVDHFKNPGPWSAFRSSNYGFSTMHIYNHTHIHFQQHDVSHDRVEDSIWLVKDKHEPYSKMDDHHLLKHGVYVP</sequence>
<dbReference type="InterPro" id="IPR015914">
    <property type="entry name" value="PAPs_N"/>
</dbReference>
<proteinExistence type="inferred from homology"/>
<dbReference type="Gene3D" id="2.60.40.380">
    <property type="entry name" value="Purple acid phosphatase-like, N-terminal"/>
    <property type="match status" value="1"/>
</dbReference>
<organism evidence="7 8">
    <name type="scientific">Panagrellus redivivus</name>
    <name type="common">Microworm</name>
    <dbReference type="NCBI Taxonomy" id="6233"/>
    <lineage>
        <taxon>Eukaryota</taxon>
        <taxon>Metazoa</taxon>
        <taxon>Ecdysozoa</taxon>
        <taxon>Nematoda</taxon>
        <taxon>Chromadorea</taxon>
        <taxon>Rhabditida</taxon>
        <taxon>Tylenchina</taxon>
        <taxon>Panagrolaimomorpha</taxon>
        <taxon>Panagrolaimoidea</taxon>
        <taxon>Panagrolaimidae</taxon>
        <taxon>Panagrellus</taxon>
    </lineage>
</organism>
<dbReference type="AlphaFoldDB" id="A0A7E4ZQ38"/>
<dbReference type="InterPro" id="IPR041792">
    <property type="entry name" value="MPP_PAP"/>
</dbReference>
<dbReference type="Pfam" id="PF14008">
    <property type="entry name" value="Metallophos_C"/>
    <property type="match status" value="1"/>
</dbReference>
<feature type="domain" description="Calcineurin-like phosphoesterase" evidence="4">
    <location>
        <begin position="153"/>
        <end position="354"/>
    </location>
</feature>
<evidence type="ECO:0000256" key="1">
    <source>
        <dbReference type="ARBA" id="ARBA00022729"/>
    </source>
</evidence>
<dbReference type="WBParaSite" id="Pan_g10697.t1">
    <property type="protein sequence ID" value="Pan_g10697.t1"/>
    <property type="gene ID" value="Pan_g10697"/>
</dbReference>
<protein>
    <recommendedName>
        <fullName evidence="3">Purple acid phosphatase</fullName>
        <ecNumber evidence="3">3.1.3.2</ecNumber>
    </recommendedName>
</protein>
<keyword evidence="2" id="KW-0325">Glycoprotein</keyword>
<feature type="domain" description="Purple acid phosphatase N-terminal" evidence="6">
    <location>
        <begin position="52"/>
        <end position="142"/>
    </location>
</feature>
<evidence type="ECO:0000259" key="6">
    <source>
        <dbReference type="Pfam" id="PF16656"/>
    </source>
</evidence>
<dbReference type="GO" id="GO:0003993">
    <property type="term" value="F:acid phosphatase activity"/>
    <property type="evidence" value="ECO:0007669"/>
    <property type="project" value="UniProtKB-EC"/>
</dbReference>
<dbReference type="InterPro" id="IPR029052">
    <property type="entry name" value="Metallo-depent_PP-like"/>
</dbReference>
<dbReference type="InterPro" id="IPR004843">
    <property type="entry name" value="Calcineurin-like_PHP"/>
</dbReference>
<dbReference type="InterPro" id="IPR025733">
    <property type="entry name" value="PAPs_C"/>
</dbReference>
<comment type="similarity">
    <text evidence="3">Belongs to the metallophosphoesterase superfamily. Purple acid phosphatase family.</text>
</comment>
<evidence type="ECO:0000256" key="2">
    <source>
        <dbReference type="ARBA" id="ARBA00023180"/>
    </source>
</evidence>
<keyword evidence="1 3" id="KW-0732">Signal</keyword>
<dbReference type="SUPFAM" id="SSF56300">
    <property type="entry name" value="Metallo-dependent phosphatases"/>
    <property type="match status" value="1"/>
</dbReference>
<reference evidence="7" key="1">
    <citation type="journal article" date="2013" name="Genetics">
        <title>The draft genome and transcriptome of Panagrellus redivivus are shaped by the harsh demands of a free-living lifestyle.</title>
        <authorList>
            <person name="Srinivasan J."/>
            <person name="Dillman A.R."/>
            <person name="Macchietto M.G."/>
            <person name="Heikkinen L."/>
            <person name="Lakso M."/>
            <person name="Fracchia K.M."/>
            <person name="Antoshechkin I."/>
            <person name="Mortazavi A."/>
            <person name="Wong G."/>
            <person name="Sternberg P.W."/>
        </authorList>
    </citation>
    <scope>NUCLEOTIDE SEQUENCE [LARGE SCALE GENOMIC DNA]</scope>
    <source>
        <strain evidence="7">MT8872</strain>
    </source>
</reference>
<evidence type="ECO:0000259" key="4">
    <source>
        <dbReference type="Pfam" id="PF00149"/>
    </source>
</evidence>
<keyword evidence="7" id="KW-1185">Reference proteome</keyword>
<evidence type="ECO:0000313" key="8">
    <source>
        <dbReference type="WBParaSite" id="Pan_g10697.t1"/>
    </source>
</evidence>
<dbReference type="CDD" id="cd00839">
    <property type="entry name" value="MPP_PAPs"/>
    <property type="match status" value="1"/>
</dbReference>
<dbReference type="EC" id="3.1.3.2" evidence="3"/>
<keyword evidence="3" id="KW-0378">Hydrolase</keyword>
<dbReference type="Pfam" id="PF16656">
    <property type="entry name" value="Pur_ac_phosph_N"/>
    <property type="match status" value="1"/>
</dbReference>
<name>A0A7E4ZQ38_PANRE</name>
<dbReference type="Proteomes" id="UP000492821">
    <property type="component" value="Unassembled WGS sequence"/>
</dbReference>
<feature type="domain" description="Purple acid phosphatase C-terminal" evidence="5">
    <location>
        <begin position="378"/>
        <end position="438"/>
    </location>
</feature>
<feature type="signal peptide" evidence="3">
    <location>
        <begin position="1"/>
        <end position="22"/>
    </location>
</feature>
<dbReference type="SUPFAM" id="SSF49363">
    <property type="entry name" value="Purple acid phosphatase, N-terminal domain"/>
    <property type="match status" value="1"/>
</dbReference>
<evidence type="ECO:0000259" key="5">
    <source>
        <dbReference type="Pfam" id="PF14008"/>
    </source>
</evidence>
<dbReference type="Pfam" id="PF00149">
    <property type="entry name" value="Metallophos"/>
    <property type="match status" value="1"/>
</dbReference>
<evidence type="ECO:0000256" key="3">
    <source>
        <dbReference type="RuleBase" id="RU361203"/>
    </source>
</evidence>
<feature type="chain" id="PRO_5029037364" description="Purple acid phosphatase" evidence="3">
    <location>
        <begin position="23"/>
        <end position="465"/>
    </location>
</feature>
<comment type="catalytic activity">
    <reaction evidence="3">
        <text>a phosphate monoester + H2O = an alcohol + phosphate</text>
        <dbReference type="Rhea" id="RHEA:15017"/>
        <dbReference type="ChEBI" id="CHEBI:15377"/>
        <dbReference type="ChEBI" id="CHEBI:30879"/>
        <dbReference type="ChEBI" id="CHEBI:43474"/>
        <dbReference type="ChEBI" id="CHEBI:67140"/>
        <dbReference type="EC" id="3.1.3.2"/>
    </reaction>
</comment>
<dbReference type="PANTHER" id="PTHR45867:SF3">
    <property type="entry name" value="ACID PHOSPHATASE TYPE 7"/>
    <property type="match status" value="1"/>
</dbReference>
<accession>A0A7E4ZQ38</accession>
<evidence type="ECO:0000313" key="7">
    <source>
        <dbReference type="Proteomes" id="UP000492821"/>
    </source>
</evidence>
<dbReference type="PANTHER" id="PTHR45867">
    <property type="entry name" value="PURPLE ACID PHOSPHATASE"/>
    <property type="match status" value="1"/>
</dbReference>
<dbReference type="Gene3D" id="3.60.21.10">
    <property type="match status" value="1"/>
</dbReference>
<dbReference type="GO" id="GO:0046872">
    <property type="term" value="F:metal ion binding"/>
    <property type="evidence" value="ECO:0007669"/>
    <property type="project" value="InterPro"/>
</dbReference>
<dbReference type="InterPro" id="IPR008963">
    <property type="entry name" value="Purple_acid_Pase-like_N"/>
</dbReference>